<dbReference type="Gene3D" id="3.90.870.50">
    <property type="match status" value="1"/>
</dbReference>
<dbReference type="GO" id="GO:0016743">
    <property type="term" value="F:carboxyl- or carbamoyltransferase activity"/>
    <property type="evidence" value="ECO:0007669"/>
    <property type="project" value="UniProtKB-UniRule"/>
</dbReference>
<evidence type="ECO:0000256" key="2">
    <source>
        <dbReference type="ARBA" id="ARBA00008097"/>
    </source>
</evidence>
<dbReference type="Pfam" id="PF01300">
    <property type="entry name" value="Sua5_yciO_yrdC"/>
    <property type="match status" value="1"/>
</dbReference>
<dbReference type="Pfam" id="PF07503">
    <property type="entry name" value="zf-HYPF"/>
    <property type="match status" value="2"/>
</dbReference>
<dbReference type="GO" id="GO:0003998">
    <property type="term" value="F:acylphosphatase activity"/>
    <property type="evidence" value="ECO:0007669"/>
    <property type="project" value="UniProtKB-EC"/>
</dbReference>
<evidence type="ECO:0000256" key="3">
    <source>
        <dbReference type="ARBA" id="ARBA00022598"/>
    </source>
</evidence>
<dbReference type="InterPro" id="IPR001792">
    <property type="entry name" value="Acylphosphatase-like_dom"/>
</dbReference>
<dbReference type="EC" id="6.2.-.-" evidence="8"/>
<dbReference type="GO" id="GO:0051604">
    <property type="term" value="P:protein maturation"/>
    <property type="evidence" value="ECO:0007669"/>
    <property type="project" value="TreeGrafter"/>
</dbReference>
<dbReference type="OrthoDB" id="9808093at2"/>
<dbReference type="InterPro" id="IPR051060">
    <property type="entry name" value="Carbamoyltrans_HypF-like"/>
</dbReference>
<keyword evidence="13" id="KW-1185">Reference proteome</keyword>
<feature type="active site" evidence="9">
    <location>
        <position position="40"/>
    </location>
</feature>
<dbReference type="RefSeq" id="WP_096399845.1">
    <property type="nucleotide sequence ID" value="NZ_AP017368.1"/>
</dbReference>
<accession>A0A1J1DUE8</accession>
<evidence type="ECO:0000256" key="6">
    <source>
        <dbReference type="ARBA" id="ARBA00022833"/>
    </source>
</evidence>
<dbReference type="KEGG" id="dtr:RSDT_0821"/>
<dbReference type="PANTHER" id="PTHR42959">
    <property type="entry name" value="CARBAMOYLTRANSFERASE"/>
    <property type="match status" value="1"/>
</dbReference>
<dbReference type="AlphaFoldDB" id="A0A1J1DUE8"/>
<proteinExistence type="inferred from homology"/>
<dbReference type="PROSITE" id="PS51163">
    <property type="entry name" value="YRDC"/>
    <property type="match status" value="1"/>
</dbReference>
<comment type="pathway">
    <text evidence="1">Protein modification; [NiFe] hydrogenase maturation.</text>
</comment>
<evidence type="ECO:0000256" key="4">
    <source>
        <dbReference type="ARBA" id="ARBA00022723"/>
    </source>
</evidence>
<dbReference type="InterPro" id="IPR041440">
    <property type="entry name" value="HypF_C"/>
</dbReference>
<dbReference type="SUPFAM" id="SSF54975">
    <property type="entry name" value="Acylphosphatase/BLUF domain-like"/>
    <property type="match status" value="1"/>
</dbReference>
<name>A0A1J1DUE8_9BACT</name>
<comment type="catalytic activity">
    <reaction evidence="9">
        <text>an acyl phosphate + H2O = a carboxylate + phosphate + H(+)</text>
        <dbReference type="Rhea" id="RHEA:14965"/>
        <dbReference type="ChEBI" id="CHEBI:15377"/>
        <dbReference type="ChEBI" id="CHEBI:15378"/>
        <dbReference type="ChEBI" id="CHEBI:29067"/>
        <dbReference type="ChEBI" id="CHEBI:43474"/>
        <dbReference type="ChEBI" id="CHEBI:59918"/>
        <dbReference type="EC" id="3.6.1.7"/>
    </reaction>
</comment>
<dbReference type="GO" id="GO:0016874">
    <property type="term" value="F:ligase activity"/>
    <property type="evidence" value="ECO:0007669"/>
    <property type="project" value="UniProtKB-UniRule"/>
</dbReference>
<evidence type="ECO:0000256" key="7">
    <source>
        <dbReference type="ARBA" id="ARBA00048220"/>
    </source>
</evidence>
<evidence type="ECO:0000259" key="10">
    <source>
        <dbReference type="PROSITE" id="PS51160"/>
    </source>
</evidence>
<dbReference type="NCBIfam" id="TIGR00143">
    <property type="entry name" value="hypF"/>
    <property type="match status" value="1"/>
</dbReference>
<reference evidence="12 13" key="1">
    <citation type="journal article" date="2017" name="ISME J.">
        <title>Genome of 'Ca. Desulfovibrio trichonymphae', an H2-oxidizing bacterium in a tripartite symbiotic system within a protist cell in the termite gut.</title>
        <authorList>
            <person name="Kuwahara H."/>
            <person name="Yuki M."/>
            <person name="Izawa K."/>
            <person name="Ohkuma M."/>
            <person name="Hongoh Y."/>
        </authorList>
    </citation>
    <scope>NUCLEOTIDE SEQUENCE [LARGE SCALE GENOMIC DNA]</scope>
    <source>
        <strain evidence="12 13">Rs-N31</strain>
    </source>
</reference>
<dbReference type="GO" id="GO:0003725">
    <property type="term" value="F:double-stranded RNA binding"/>
    <property type="evidence" value="ECO:0007669"/>
    <property type="project" value="InterPro"/>
</dbReference>
<dbReference type="Gene3D" id="3.30.420.360">
    <property type="match status" value="1"/>
</dbReference>
<evidence type="ECO:0000256" key="9">
    <source>
        <dbReference type="PROSITE-ProRule" id="PRU00520"/>
    </source>
</evidence>
<dbReference type="PANTHER" id="PTHR42959:SF1">
    <property type="entry name" value="CARBAMOYLTRANSFERASE HYPF"/>
    <property type="match status" value="1"/>
</dbReference>
<keyword evidence="4" id="KW-0479">Metal-binding</keyword>
<protein>
    <recommendedName>
        <fullName evidence="8">Carbamoyltransferase</fullName>
        <ecNumber evidence="8">6.2.-.-</ecNumber>
    </recommendedName>
</protein>
<gene>
    <name evidence="12" type="primary">hypF</name>
    <name evidence="12" type="ORF">RSDT_0821</name>
</gene>
<keyword evidence="3" id="KW-0436">Ligase</keyword>
<feature type="domain" description="Acylphosphatase-like" evidence="10">
    <location>
        <begin position="7"/>
        <end position="94"/>
    </location>
</feature>
<feature type="domain" description="YrdC-like" evidence="11">
    <location>
        <begin position="209"/>
        <end position="407"/>
    </location>
</feature>
<keyword evidence="6" id="KW-0862">Zinc</keyword>
<organism evidence="12 13">
    <name type="scientific">Candidatus Desulfovibrio trichonymphae</name>
    <dbReference type="NCBI Taxonomy" id="1725232"/>
    <lineage>
        <taxon>Bacteria</taxon>
        <taxon>Pseudomonadati</taxon>
        <taxon>Thermodesulfobacteriota</taxon>
        <taxon>Desulfovibrionia</taxon>
        <taxon>Desulfovibrionales</taxon>
        <taxon>Desulfovibrionaceae</taxon>
        <taxon>Desulfovibrio</taxon>
    </lineage>
</organism>
<dbReference type="Pfam" id="PF22521">
    <property type="entry name" value="HypF_C_2"/>
    <property type="match status" value="1"/>
</dbReference>
<dbReference type="Pfam" id="PF17788">
    <property type="entry name" value="HypF_C"/>
    <property type="match status" value="1"/>
</dbReference>
<dbReference type="GO" id="GO:0008270">
    <property type="term" value="F:zinc ion binding"/>
    <property type="evidence" value="ECO:0007669"/>
    <property type="project" value="UniProtKB-KW"/>
</dbReference>
<evidence type="ECO:0000313" key="13">
    <source>
        <dbReference type="Proteomes" id="UP000242645"/>
    </source>
</evidence>
<sequence length="784" mass="83481">MLPLIIRRVFTATGQVQGVGFRPFVYRLAREEELTGSVGNTSDGVRVEVQGESSRVGRFAVRLRKEAPPLARIVSLDAEDKPPLPDEKGFVITASCGRAGHNVLVSPDVGICAACLADMCDPANRRYAYPFANCTNCGPRYTITRVTPYDRATTTMSCFPLCPDCAAEYANPADRRFHAQPIACPVCGPRLWFVAKGLPESGPTAENQRNALARAGNTLLGGGILAFKGLGGFQLVCNARDISALRELRRRKSRPHKPFALMVGDVAVAQTLCDLTPEHEALLQSPEKPIVLCPRASGGELPAEVGPDMKGVGLMLPCTPLHAALFNWLAARAAVPPMLVMTSGNAGGEPICLGNREAVTRLVDMADAWLLHDMDILSRVDDSVLALQPTMSGAGAAAPLFFRRARGYVPTPVFLPDDGPCVLGAGAELKSAVCLTRGTAAFVGQHIGDLENPATLAFYKEVATRLETLLEIQPKAIVCDLHPDFLSTRYALARAAGEGLPVMRLQHHAAHAASVLAENNCYEAALVLCIDGAGLGGDGTVWGGEVIFMDIAAARWRRVGRLAPFPLPGGDAATREPWRIALALRKRCGAQGLLPSEQGEKGHARAEAAVREMLVRNLNCPLTSSCGRLFDAVAAQLNLCRTTTYEGQAAVRLEGVADAVLLENSACLPLPVTERDGLLTLDSIALFDRVVTAQRDNEPVAAIAAWFHASLARGLADMAANAARACGVDKVGLSGGVMQNAIMARLLPRFLEERGLTSLAHHALPPGDGGLSLGQAVWGRRMLQ</sequence>
<dbReference type="SUPFAM" id="SSF55821">
    <property type="entry name" value="YrdC/RibB"/>
    <property type="match status" value="1"/>
</dbReference>
<dbReference type="InterPro" id="IPR017945">
    <property type="entry name" value="DHBP_synth_RibB-like_a/b_dom"/>
</dbReference>
<feature type="active site" evidence="9">
    <location>
        <position position="22"/>
    </location>
</feature>
<dbReference type="UniPathway" id="UPA00335"/>
<comment type="catalytic activity">
    <reaction evidence="7">
        <text>C-terminal L-cysteinyl-[HypE protein] + carbamoyl phosphate + ATP + H2O = C-terminal S-carboxamide-L-cysteinyl-[HypE protein] + AMP + phosphate + diphosphate + H(+)</text>
        <dbReference type="Rhea" id="RHEA:55636"/>
        <dbReference type="Rhea" id="RHEA-COMP:14247"/>
        <dbReference type="Rhea" id="RHEA-COMP:14392"/>
        <dbReference type="ChEBI" id="CHEBI:15377"/>
        <dbReference type="ChEBI" id="CHEBI:15378"/>
        <dbReference type="ChEBI" id="CHEBI:30616"/>
        <dbReference type="ChEBI" id="CHEBI:33019"/>
        <dbReference type="ChEBI" id="CHEBI:43474"/>
        <dbReference type="ChEBI" id="CHEBI:58228"/>
        <dbReference type="ChEBI" id="CHEBI:76913"/>
        <dbReference type="ChEBI" id="CHEBI:139126"/>
        <dbReference type="ChEBI" id="CHEBI:456215"/>
    </reaction>
</comment>
<dbReference type="EMBL" id="AP017368">
    <property type="protein sequence ID" value="BAV92333.1"/>
    <property type="molecule type" value="Genomic_DNA"/>
</dbReference>
<dbReference type="InterPro" id="IPR006070">
    <property type="entry name" value="Sua5-like_dom"/>
</dbReference>
<evidence type="ECO:0000259" key="11">
    <source>
        <dbReference type="PROSITE" id="PS51163"/>
    </source>
</evidence>
<dbReference type="Pfam" id="PF00708">
    <property type="entry name" value="Acylphosphatase"/>
    <property type="match status" value="1"/>
</dbReference>
<evidence type="ECO:0000256" key="8">
    <source>
        <dbReference type="PIRNR" id="PIRNR006256"/>
    </source>
</evidence>
<dbReference type="InterPro" id="IPR036046">
    <property type="entry name" value="Acylphosphatase-like_dom_sf"/>
</dbReference>
<evidence type="ECO:0000256" key="1">
    <source>
        <dbReference type="ARBA" id="ARBA00004711"/>
    </source>
</evidence>
<keyword evidence="9" id="KW-0378">Hydrolase</keyword>
<evidence type="ECO:0000313" key="12">
    <source>
        <dbReference type="EMBL" id="BAV92333.1"/>
    </source>
</evidence>
<evidence type="ECO:0000256" key="5">
    <source>
        <dbReference type="ARBA" id="ARBA00022771"/>
    </source>
</evidence>
<dbReference type="Proteomes" id="UP000242645">
    <property type="component" value="Chromosome"/>
</dbReference>
<comment type="similarity">
    <text evidence="2 8">Belongs to the carbamoyltransferase HypF family.</text>
</comment>
<dbReference type="InterPro" id="IPR004421">
    <property type="entry name" value="Carbamoyltransferase_HypF"/>
</dbReference>
<dbReference type="InterPro" id="IPR055128">
    <property type="entry name" value="HypF_C_2"/>
</dbReference>
<dbReference type="InterPro" id="IPR011125">
    <property type="entry name" value="Znf_HypF"/>
</dbReference>
<dbReference type="Gene3D" id="3.30.110.120">
    <property type="match status" value="1"/>
</dbReference>
<dbReference type="Gene3D" id="3.30.420.40">
    <property type="match status" value="1"/>
</dbReference>
<keyword evidence="5" id="KW-0863">Zinc-finger</keyword>
<dbReference type="PIRSF" id="PIRSF006256">
    <property type="entry name" value="CMPcnvr_hdrg_mat"/>
    <property type="match status" value="1"/>
</dbReference>
<dbReference type="PROSITE" id="PS51160">
    <property type="entry name" value="ACYLPHOSPHATASE_3"/>
    <property type="match status" value="1"/>
</dbReference>